<feature type="chain" id="PRO_5045848396" evidence="1">
    <location>
        <begin position="26"/>
        <end position="430"/>
    </location>
</feature>
<keyword evidence="3" id="KW-1185">Reference proteome</keyword>
<evidence type="ECO:0000256" key="1">
    <source>
        <dbReference type="SAM" id="SignalP"/>
    </source>
</evidence>
<feature type="signal peptide" evidence="1">
    <location>
        <begin position="1"/>
        <end position="25"/>
    </location>
</feature>
<comment type="caution">
    <text evidence="2">The sequence shown here is derived from an EMBL/GenBank/DDBJ whole genome shotgun (WGS) entry which is preliminary data.</text>
</comment>
<name>A0ABV6USV9_9ACTN</name>
<dbReference type="Gene3D" id="3.40.190.10">
    <property type="entry name" value="Periplasmic binding protein-like II"/>
    <property type="match status" value="2"/>
</dbReference>
<protein>
    <submittedName>
        <fullName evidence="2">ABC transporter substrate-binding protein</fullName>
    </submittedName>
</protein>
<dbReference type="RefSeq" id="WP_084714173.1">
    <property type="nucleotide sequence ID" value="NZ_JBHEZZ010000015.1"/>
</dbReference>
<sequence length="430" mass="44907">MKNITASRKRACITLAVSAALVVTAAGCGSSSSTAKSSTGSASLWMLQDPTNSVSQSAVDAYNTTGPGKVSMNVIATDGYKDKLRTAMGSSAMPGIFFNWGGGSLSDYVKAGKLVTLDSDLISHFLPSALQAGTVDGKLVGVPSRGTQPVFLFYNKKVFTDAGVTPPKTWTDLVNLVPVFKAKGITPFAVAGTATDSWTELMWIEYLVDRLAGPDLFSKIAAGDWNLWSDPAILKTAQMVKQLVDSGAFGSNFASVSYGAGGTSTLLDKGKAAMVLMGSWEYATQQAADATFAKSGLGYVPFPSVEGGKGNPADVVGNPTNYLSVTTSAPSQTAEAFLKTTYSDSYVAGLVAKGEVPVTTNAKAALAKAPDPTYAMFQYNLVANAPSFTQSWDQALGLTLGTPLLTVIQKLFNGQDTPEQFVSGVLAIKH</sequence>
<dbReference type="Proteomes" id="UP001592528">
    <property type="component" value="Unassembled WGS sequence"/>
</dbReference>
<accession>A0ABV6USV9</accession>
<keyword evidence="1" id="KW-0732">Signal</keyword>
<evidence type="ECO:0000313" key="3">
    <source>
        <dbReference type="Proteomes" id="UP001592528"/>
    </source>
</evidence>
<evidence type="ECO:0000313" key="2">
    <source>
        <dbReference type="EMBL" id="MFC1404546.1"/>
    </source>
</evidence>
<organism evidence="2 3">
    <name type="scientific">Streptacidiphilus cavernicola</name>
    <dbReference type="NCBI Taxonomy" id="3342716"/>
    <lineage>
        <taxon>Bacteria</taxon>
        <taxon>Bacillati</taxon>
        <taxon>Actinomycetota</taxon>
        <taxon>Actinomycetes</taxon>
        <taxon>Kitasatosporales</taxon>
        <taxon>Streptomycetaceae</taxon>
        <taxon>Streptacidiphilus</taxon>
    </lineage>
</organism>
<gene>
    <name evidence="2" type="ORF">ACEZDJ_24925</name>
</gene>
<dbReference type="EMBL" id="JBHEZZ010000015">
    <property type="protein sequence ID" value="MFC1404546.1"/>
    <property type="molecule type" value="Genomic_DNA"/>
</dbReference>
<reference evidence="2 3" key="1">
    <citation type="submission" date="2024-09" db="EMBL/GenBank/DDBJ databases">
        <authorList>
            <person name="Lee S.D."/>
        </authorList>
    </citation>
    <scope>NUCLEOTIDE SEQUENCE [LARGE SCALE GENOMIC DNA]</scope>
    <source>
        <strain evidence="2 3">N1-5</strain>
    </source>
</reference>
<dbReference type="Pfam" id="PF01547">
    <property type="entry name" value="SBP_bac_1"/>
    <property type="match status" value="1"/>
</dbReference>
<dbReference type="PANTHER" id="PTHR43649:SF14">
    <property type="entry name" value="BLR3389 PROTEIN"/>
    <property type="match status" value="1"/>
</dbReference>
<dbReference type="PROSITE" id="PS51257">
    <property type="entry name" value="PROKAR_LIPOPROTEIN"/>
    <property type="match status" value="1"/>
</dbReference>
<proteinExistence type="predicted"/>
<dbReference type="InterPro" id="IPR006059">
    <property type="entry name" value="SBP"/>
</dbReference>
<dbReference type="SUPFAM" id="SSF53850">
    <property type="entry name" value="Periplasmic binding protein-like II"/>
    <property type="match status" value="1"/>
</dbReference>
<dbReference type="PANTHER" id="PTHR43649">
    <property type="entry name" value="ARABINOSE-BINDING PROTEIN-RELATED"/>
    <property type="match status" value="1"/>
</dbReference>
<dbReference type="InterPro" id="IPR050490">
    <property type="entry name" value="Bact_solute-bd_prot1"/>
</dbReference>